<evidence type="ECO:0000256" key="8">
    <source>
        <dbReference type="SAM" id="Phobius"/>
    </source>
</evidence>
<dbReference type="Proteomes" id="UP000230161">
    <property type="component" value="Unassembled WGS sequence"/>
</dbReference>
<proteinExistence type="inferred from homology"/>
<comment type="similarity">
    <text evidence="2">Belongs to the CPA3 antiporters (TC 2.A.63) subunit F family.</text>
</comment>
<sequence length="87" mass="9157">MTIVVIIAGVLFGAGALAAVYRIIRGPSLLDRIIASDVLVVTVMCAIGAEMAIDRHTNTLPVLLVLSMFAIVGSVSAARFMARQDQT</sequence>
<dbReference type="GO" id="GO:0015385">
    <property type="term" value="F:sodium:proton antiporter activity"/>
    <property type="evidence" value="ECO:0007669"/>
    <property type="project" value="TreeGrafter"/>
</dbReference>
<keyword evidence="4" id="KW-1003">Cell membrane</keyword>
<evidence type="ECO:0000256" key="6">
    <source>
        <dbReference type="ARBA" id="ARBA00022989"/>
    </source>
</evidence>
<dbReference type="RefSeq" id="WP_100346223.1">
    <property type="nucleotide sequence ID" value="NZ_PGFB01000008.1"/>
</dbReference>
<organism evidence="9 10">
    <name type="scientific">Compostimonas suwonensis</name>
    <dbReference type="NCBI Taxonomy" id="1048394"/>
    <lineage>
        <taxon>Bacteria</taxon>
        <taxon>Bacillati</taxon>
        <taxon>Actinomycetota</taxon>
        <taxon>Actinomycetes</taxon>
        <taxon>Micrococcales</taxon>
        <taxon>Microbacteriaceae</taxon>
        <taxon>Compostimonas</taxon>
    </lineage>
</organism>
<accession>A0A2M9BB10</accession>
<dbReference type="GO" id="GO:0005886">
    <property type="term" value="C:plasma membrane"/>
    <property type="evidence" value="ECO:0007669"/>
    <property type="project" value="UniProtKB-SubCell"/>
</dbReference>
<evidence type="ECO:0000256" key="1">
    <source>
        <dbReference type="ARBA" id="ARBA00004651"/>
    </source>
</evidence>
<dbReference type="AlphaFoldDB" id="A0A2M9BB10"/>
<evidence type="ECO:0000256" key="4">
    <source>
        <dbReference type="ARBA" id="ARBA00022475"/>
    </source>
</evidence>
<feature type="transmembrane region" description="Helical" evidence="8">
    <location>
        <begin position="60"/>
        <end position="82"/>
    </location>
</feature>
<dbReference type="EMBL" id="PGFB01000008">
    <property type="protein sequence ID" value="PJJ55132.1"/>
    <property type="molecule type" value="Genomic_DNA"/>
</dbReference>
<feature type="transmembrane region" description="Helical" evidence="8">
    <location>
        <begin position="34"/>
        <end position="53"/>
    </location>
</feature>
<name>A0A2M9BB10_9MICO</name>
<evidence type="ECO:0000313" key="9">
    <source>
        <dbReference type="EMBL" id="PJJ55132.1"/>
    </source>
</evidence>
<keyword evidence="5 8" id="KW-0812">Transmembrane</keyword>
<keyword evidence="3" id="KW-0813">Transport</keyword>
<dbReference type="PANTHER" id="PTHR34702">
    <property type="entry name" value="NA(+)/H(+) ANTIPORTER SUBUNIT F1"/>
    <property type="match status" value="1"/>
</dbReference>
<keyword evidence="6 8" id="KW-1133">Transmembrane helix</keyword>
<dbReference type="OrthoDB" id="3733837at2"/>
<dbReference type="InterPro" id="IPR007208">
    <property type="entry name" value="MrpF/PhaF-like"/>
</dbReference>
<evidence type="ECO:0000256" key="2">
    <source>
        <dbReference type="ARBA" id="ARBA00009212"/>
    </source>
</evidence>
<evidence type="ECO:0000313" key="10">
    <source>
        <dbReference type="Proteomes" id="UP000230161"/>
    </source>
</evidence>
<comment type="subcellular location">
    <subcellularLocation>
        <location evidence="1">Cell membrane</location>
        <topology evidence="1">Multi-pass membrane protein</topology>
    </subcellularLocation>
</comment>
<evidence type="ECO:0000256" key="3">
    <source>
        <dbReference type="ARBA" id="ARBA00022448"/>
    </source>
</evidence>
<dbReference type="Pfam" id="PF04066">
    <property type="entry name" value="MrpF_PhaF"/>
    <property type="match status" value="1"/>
</dbReference>
<protein>
    <submittedName>
        <fullName evidence="9">Multicomponent Na+:H+ antiporter subunit F</fullName>
    </submittedName>
</protein>
<comment type="caution">
    <text evidence="9">The sequence shown here is derived from an EMBL/GenBank/DDBJ whole genome shotgun (WGS) entry which is preliminary data.</text>
</comment>
<evidence type="ECO:0000256" key="7">
    <source>
        <dbReference type="ARBA" id="ARBA00023136"/>
    </source>
</evidence>
<keyword evidence="10" id="KW-1185">Reference proteome</keyword>
<reference evidence="9 10" key="1">
    <citation type="submission" date="2017-11" db="EMBL/GenBank/DDBJ databases">
        <title>Genomic Encyclopedia of Archaeal and Bacterial Type Strains, Phase II (KMG-II): From Individual Species to Whole Genera.</title>
        <authorList>
            <person name="Goeker M."/>
        </authorList>
    </citation>
    <scope>NUCLEOTIDE SEQUENCE [LARGE SCALE GENOMIC DNA]</scope>
    <source>
        <strain evidence="9 10">DSM 25625</strain>
    </source>
</reference>
<dbReference type="PANTHER" id="PTHR34702:SF1">
    <property type="entry name" value="NA(+)_H(+) ANTIPORTER SUBUNIT F"/>
    <property type="match status" value="1"/>
</dbReference>
<evidence type="ECO:0000256" key="5">
    <source>
        <dbReference type="ARBA" id="ARBA00022692"/>
    </source>
</evidence>
<gene>
    <name evidence="9" type="ORF">CLV54_3472</name>
</gene>
<keyword evidence="7 8" id="KW-0472">Membrane</keyword>